<dbReference type="InterPro" id="IPR015424">
    <property type="entry name" value="PyrdxlP-dep_Trfase"/>
</dbReference>
<keyword evidence="2" id="KW-0663">Pyridoxal phosphate</keyword>
<dbReference type="GO" id="GO:0005737">
    <property type="term" value="C:cytoplasm"/>
    <property type="evidence" value="ECO:0007669"/>
    <property type="project" value="TreeGrafter"/>
</dbReference>
<evidence type="ECO:0008006" key="7">
    <source>
        <dbReference type="Google" id="ProtNLM"/>
    </source>
</evidence>
<evidence type="ECO:0000313" key="5">
    <source>
        <dbReference type="EMBL" id="PSN92018.1"/>
    </source>
</evidence>
<evidence type="ECO:0000256" key="3">
    <source>
        <dbReference type="ARBA" id="ARBA00023239"/>
    </source>
</evidence>
<dbReference type="CDD" id="cd00614">
    <property type="entry name" value="CGS_like"/>
    <property type="match status" value="1"/>
</dbReference>
<keyword evidence="3" id="KW-0456">Lyase</keyword>
<dbReference type="AlphaFoldDB" id="A0A2R6B0J2"/>
<comment type="cofactor">
    <cofactor evidence="1">
        <name>pyridoxal 5'-phosphate</name>
        <dbReference type="ChEBI" id="CHEBI:597326"/>
    </cofactor>
</comment>
<evidence type="ECO:0000256" key="4">
    <source>
        <dbReference type="SAM" id="MobiDB-lite"/>
    </source>
</evidence>
<dbReference type="GO" id="GO:0030170">
    <property type="term" value="F:pyridoxal phosphate binding"/>
    <property type="evidence" value="ECO:0007669"/>
    <property type="project" value="InterPro"/>
</dbReference>
<dbReference type="GO" id="GO:0019346">
    <property type="term" value="P:transsulfuration"/>
    <property type="evidence" value="ECO:0007669"/>
    <property type="project" value="InterPro"/>
</dbReference>
<protein>
    <recommendedName>
        <fullName evidence="7">Cystathionine gamma-synthase</fullName>
    </recommendedName>
</protein>
<dbReference type="Pfam" id="PF01053">
    <property type="entry name" value="Cys_Met_Meta_PP"/>
    <property type="match status" value="1"/>
</dbReference>
<dbReference type="PANTHER" id="PTHR11808:SF50">
    <property type="entry name" value="CYSTATHIONINE BETA-LYASE"/>
    <property type="match status" value="1"/>
</dbReference>
<evidence type="ECO:0000256" key="1">
    <source>
        <dbReference type="ARBA" id="ARBA00001933"/>
    </source>
</evidence>
<dbReference type="Gene3D" id="3.90.1150.10">
    <property type="entry name" value="Aspartate Aminotransferase, domain 1"/>
    <property type="match status" value="1"/>
</dbReference>
<sequence length="377" mass="41170">MLEDTKYVKGGENSDPTTGSLTTPVYQTVAYRHPVGDTYRYSRERNPTVEVLAGKVAGIEGAESGSCFSSGMAAITTTLFALLKPGDTFVLQRDVFGRTIRFAREFLSTWGVKLVIPDVGNKELIEAVNRGCNLVFVESVTNPALRVTDIERVAEEAHRVGAKLVVDNTLPTPVNFKPLEHGADLVVHSGSKFLSGHYDVVCGIVAGPKPLVERVDELRKTLGCSLDPHAAYLAIRGIKTLGVRIERINNSALKVAHYLAGHSKVAYVRYPGLPQDPENTTARRLLRGYGGVVSFCLKSESRDAPETLMTKLKMIQPANTFGAVDTVISHPATMSHRNLTEEERQRIGVPWGLLRLSVGLEHVEDIIGDLDQALNQT</sequence>
<dbReference type="FunFam" id="3.40.640.10:FF:000046">
    <property type="entry name" value="Cystathionine gamma-lyase"/>
    <property type="match status" value="1"/>
</dbReference>
<dbReference type="InterPro" id="IPR015422">
    <property type="entry name" value="PyrdxlP-dep_Trfase_small"/>
</dbReference>
<dbReference type="PIRSF" id="PIRSF001434">
    <property type="entry name" value="CGS"/>
    <property type="match status" value="1"/>
</dbReference>
<organism evidence="5 6">
    <name type="scientific">Candidatus Marsarchaeota G2 archaeon OSP_D</name>
    <dbReference type="NCBI Taxonomy" id="1978157"/>
    <lineage>
        <taxon>Archaea</taxon>
        <taxon>Candidatus Marsarchaeota</taxon>
        <taxon>Candidatus Marsarchaeota group 2</taxon>
    </lineage>
</organism>
<feature type="region of interest" description="Disordered" evidence="4">
    <location>
        <begin position="1"/>
        <end position="22"/>
    </location>
</feature>
<dbReference type="SUPFAM" id="SSF53383">
    <property type="entry name" value="PLP-dependent transferases"/>
    <property type="match status" value="1"/>
</dbReference>
<name>A0A2R6B0J2_9ARCH</name>
<gene>
    <name evidence="5" type="ORF">B9Q03_02460</name>
</gene>
<dbReference type="EMBL" id="NEXE01000012">
    <property type="protein sequence ID" value="PSN92018.1"/>
    <property type="molecule type" value="Genomic_DNA"/>
</dbReference>
<dbReference type="PANTHER" id="PTHR11808">
    <property type="entry name" value="TRANS-SULFURATION ENZYME FAMILY MEMBER"/>
    <property type="match status" value="1"/>
</dbReference>
<dbReference type="Proteomes" id="UP000240322">
    <property type="component" value="Unassembled WGS sequence"/>
</dbReference>
<reference evidence="5 6" key="1">
    <citation type="submission" date="2017-04" db="EMBL/GenBank/DDBJ databases">
        <title>Novel microbial lineages endemic to geothermal iron-oxide mats fill important gaps in the evolutionary history of Archaea.</title>
        <authorList>
            <person name="Jay Z.J."/>
            <person name="Beam J.P."/>
            <person name="Dlakic M."/>
            <person name="Rusch D.B."/>
            <person name="Kozubal M.A."/>
            <person name="Inskeep W.P."/>
        </authorList>
    </citation>
    <scope>NUCLEOTIDE SEQUENCE [LARGE SCALE GENOMIC DNA]</scope>
    <source>
        <strain evidence="5">OSP_D</strain>
    </source>
</reference>
<evidence type="ECO:0000313" key="6">
    <source>
        <dbReference type="Proteomes" id="UP000240322"/>
    </source>
</evidence>
<dbReference type="InterPro" id="IPR000277">
    <property type="entry name" value="Cys/Met-Metab_PyrdxlP-dep_enz"/>
</dbReference>
<evidence type="ECO:0000256" key="2">
    <source>
        <dbReference type="ARBA" id="ARBA00022898"/>
    </source>
</evidence>
<accession>A0A2R6B0J2</accession>
<dbReference type="Gene3D" id="3.40.640.10">
    <property type="entry name" value="Type I PLP-dependent aspartate aminotransferase-like (Major domain)"/>
    <property type="match status" value="1"/>
</dbReference>
<dbReference type="GO" id="GO:0047804">
    <property type="term" value="F:cysteine-S-conjugate beta-lyase activity"/>
    <property type="evidence" value="ECO:0007669"/>
    <property type="project" value="UniProtKB-ARBA"/>
</dbReference>
<dbReference type="InterPro" id="IPR015421">
    <property type="entry name" value="PyrdxlP-dep_Trfase_major"/>
</dbReference>
<proteinExistence type="predicted"/>
<comment type="caution">
    <text evidence="5">The sequence shown here is derived from an EMBL/GenBank/DDBJ whole genome shotgun (WGS) entry which is preliminary data.</text>
</comment>